<keyword evidence="1" id="KW-1133">Transmembrane helix</keyword>
<accession>A0AA86J4C6</accession>
<evidence type="ECO:0000256" key="1">
    <source>
        <dbReference type="SAM" id="Phobius"/>
    </source>
</evidence>
<keyword evidence="1" id="KW-0812">Transmembrane</keyword>
<keyword evidence="1" id="KW-0472">Membrane</keyword>
<gene>
    <name evidence="2" type="ORF">RGQ30_25250</name>
</gene>
<dbReference type="EMBL" id="AP028947">
    <property type="protein sequence ID" value="BET27024.1"/>
    <property type="molecule type" value="Genomic_DNA"/>
</dbReference>
<dbReference type="KEGG" id="lto:RGQ30_25250"/>
<dbReference type="RefSeq" id="WP_130557856.1">
    <property type="nucleotide sequence ID" value="NZ_AP028947.1"/>
</dbReference>
<evidence type="ECO:0000313" key="3">
    <source>
        <dbReference type="Proteomes" id="UP001329151"/>
    </source>
</evidence>
<dbReference type="AlphaFoldDB" id="A0AA86J4C6"/>
<keyword evidence="3" id="KW-1185">Reference proteome</keyword>
<evidence type="ECO:0000313" key="2">
    <source>
        <dbReference type="EMBL" id="BET27024.1"/>
    </source>
</evidence>
<dbReference type="Pfam" id="PF11196">
    <property type="entry name" value="DUF2834"/>
    <property type="match status" value="1"/>
</dbReference>
<reference evidence="2 3" key="1">
    <citation type="submission" date="2023-10" db="EMBL/GenBank/DDBJ databases">
        <title>Complete Genome Sequence of Limnobacter thiooxidans CS-K2T, Isolated from freshwater lake sediments in Bavaria, Germany.</title>
        <authorList>
            <person name="Naruki M."/>
            <person name="Watanabe A."/>
            <person name="Warashina T."/>
            <person name="Morita T."/>
            <person name="Arakawa K."/>
        </authorList>
    </citation>
    <scope>NUCLEOTIDE SEQUENCE [LARGE SCALE GENOMIC DNA]</scope>
    <source>
        <strain evidence="2 3">CS-K2</strain>
    </source>
</reference>
<evidence type="ECO:0008006" key="4">
    <source>
        <dbReference type="Google" id="ProtNLM"/>
    </source>
</evidence>
<proteinExistence type="predicted"/>
<dbReference type="InterPro" id="IPR021362">
    <property type="entry name" value="DUF2834"/>
</dbReference>
<protein>
    <recommendedName>
        <fullName evidence="4">DUF2834 domain-containing protein</fullName>
    </recommendedName>
</protein>
<sequence length="107" mass="11526">MDVRLFKIVVALLGLAFAAAFTALCVPPLIENPDFLGAALAGFVNPFSSGYALDAIFCWMILAVWVMHEAKTQDIKHGWVCLVLGVVPGVATGFAAYLLLRMNQKAN</sequence>
<organism evidence="2 3">
    <name type="scientific">Limnobacter thiooxidans</name>
    <dbReference type="NCBI Taxonomy" id="131080"/>
    <lineage>
        <taxon>Bacteria</taxon>
        <taxon>Pseudomonadati</taxon>
        <taxon>Pseudomonadota</taxon>
        <taxon>Betaproteobacteria</taxon>
        <taxon>Burkholderiales</taxon>
        <taxon>Burkholderiaceae</taxon>
        <taxon>Limnobacter</taxon>
    </lineage>
</organism>
<feature type="transmembrane region" description="Helical" evidence="1">
    <location>
        <begin position="49"/>
        <end position="67"/>
    </location>
</feature>
<feature type="transmembrane region" description="Helical" evidence="1">
    <location>
        <begin position="79"/>
        <end position="100"/>
    </location>
</feature>
<name>A0AA86J4C6_9BURK</name>
<dbReference type="Proteomes" id="UP001329151">
    <property type="component" value="Chromosome"/>
</dbReference>